<protein>
    <submittedName>
        <fullName evidence="1">Uncharacterized protein</fullName>
    </submittedName>
</protein>
<name>A0A1G7TFQ7_9BURK</name>
<dbReference type="EMBL" id="FNCJ01000003">
    <property type="protein sequence ID" value="SDG34148.1"/>
    <property type="molecule type" value="Genomic_DNA"/>
</dbReference>
<reference evidence="1 2" key="1">
    <citation type="submission" date="2016-10" db="EMBL/GenBank/DDBJ databases">
        <authorList>
            <person name="de Groot N.N."/>
        </authorList>
    </citation>
    <scope>NUCLEOTIDE SEQUENCE [LARGE SCALE GENOMIC DNA]</scope>
    <source>
        <strain evidence="1 2">LMG 2247</strain>
    </source>
</reference>
<evidence type="ECO:0000313" key="2">
    <source>
        <dbReference type="Proteomes" id="UP000199706"/>
    </source>
</evidence>
<gene>
    <name evidence="1" type="ORF">SAMN05216466_1033</name>
</gene>
<dbReference type="PROSITE" id="PS51257">
    <property type="entry name" value="PROKAR_LIPOPROTEIN"/>
    <property type="match status" value="1"/>
</dbReference>
<dbReference type="AlphaFoldDB" id="A0A1G7TFQ7"/>
<dbReference type="OrthoDB" id="1682314at2"/>
<dbReference type="Proteomes" id="UP000199706">
    <property type="component" value="Unassembled WGS sequence"/>
</dbReference>
<proteinExistence type="predicted"/>
<organism evidence="1 2">
    <name type="scientific">Paraburkholderia phenazinium</name>
    <dbReference type="NCBI Taxonomy" id="60549"/>
    <lineage>
        <taxon>Bacteria</taxon>
        <taxon>Pseudomonadati</taxon>
        <taxon>Pseudomonadota</taxon>
        <taxon>Betaproteobacteria</taxon>
        <taxon>Burkholderiales</taxon>
        <taxon>Burkholderiaceae</taxon>
        <taxon>Paraburkholderia</taxon>
    </lineage>
</organism>
<sequence length="109" mass="11755">MIRTYAVLLVAILLAVLAGCGNKEGDEFVGKWQSTKSRESIEISRNDDGFIIANTTSGGMKGAMASASYRNGVLEVNATGGAENVIYDKQHDRLVLPTMTGMTPFERVK</sequence>
<evidence type="ECO:0000313" key="1">
    <source>
        <dbReference type="EMBL" id="SDG34148.1"/>
    </source>
</evidence>
<accession>A0A1G7TFQ7</accession>
<dbReference type="RefSeq" id="WP_090683015.1">
    <property type="nucleotide sequence ID" value="NZ_CADERL010000022.1"/>
</dbReference>